<evidence type="ECO:0000256" key="16">
    <source>
        <dbReference type="RuleBase" id="RU368089"/>
    </source>
</evidence>
<evidence type="ECO:0000256" key="3">
    <source>
        <dbReference type="ARBA" id="ARBA00010833"/>
    </source>
</evidence>
<proteinExistence type="inferred from homology"/>
<evidence type="ECO:0000256" key="8">
    <source>
        <dbReference type="ARBA" id="ARBA00022989"/>
    </source>
</evidence>
<evidence type="ECO:0000256" key="2">
    <source>
        <dbReference type="ARBA" id="ARBA00004740"/>
    </source>
</evidence>
<evidence type="ECO:0000256" key="13">
    <source>
        <dbReference type="ARBA" id="ARBA00052596"/>
    </source>
</evidence>
<keyword evidence="11 16" id="KW-0326">Glycosidase</keyword>
<comment type="pathway">
    <text evidence="2">Glycan metabolism; N-glycan degradation.</text>
</comment>
<evidence type="ECO:0000256" key="9">
    <source>
        <dbReference type="ARBA" id="ARBA00023136"/>
    </source>
</evidence>
<comment type="catalytic activity">
    <reaction evidence="13">
        <text>N(4)-(alpha-D-Glc-(1-&gt;2)-alpha-D-Glc-(1-&gt;3)-alpha-D-Glc-(1-&gt;3)-alpha-D-Man-(1-&gt;2)-alpha-D-Man-(1-&gt;2)-alpha-D-Man-(1-&gt;3)-[alpha-D-Man-(1-&gt;2)-alpha-D-Man-(1-&gt;3)-[alpha-D-Man-(1-&gt;2)-alpha-D-Man-(1-&gt;6)]-alpha-D-Man-(1-&gt;6)]-beta-D-Man-(1-&gt;4)-beta-D-GlcNAc-(1-&gt;4)-beta-D-GlcNAc)-L-asparaginyl-[protein] + H2O = N(4)-(alpha-D-Glc-(1-&gt;3)-alpha-D-Glc-(1-&gt;3)-alpha-D-Man-(1-&gt;2)-alpha-D-Man-(1-&gt;2)-alpha-D-Man-(1-&gt;3)-[alpha-D-Man-(1-&gt;2)-alpha-D-Man-(1-&gt;3)-[alpha-D-Man-(1-&gt;2)-alpha-D-Man-(1-&gt;6)]-alpha-D-Man-(1-&gt;6)]-beta-D-Man-(1-&gt;4)-beta-D-GlcNAc-(1-&gt;4)-beta-D-GlcNAc)-L-asparaginyl-[protein] + beta-D-glucose</text>
        <dbReference type="Rhea" id="RHEA:55988"/>
        <dbReference type="Rhea" id="RHEA-COMP:12806"/>
        <dbReference type="Rhea" id="RHEA-COMP:14355"/>
        <dbReference type="ChEBI" id="CHEBI:15377"/>
        <dbReference type="ChEBI" id="CHEBI:15903"/>
        <dbReference type="ChEBI" id="CHEBI:59082"/>
        <dbReference type="ChEBI" id="CHEBI:132537"/>
        <dbReference type="EC" id="3.2.1.106"/>
    </reaction>
    <physiologicalReaction direction="left-to-right" evidence="13">
        <dbReference type="Rhea" id="RHEA:55989"/>
    </physiologicalReaction>
</comment>
<evidence type="ECO:0000256" key="12">
    <source>
        <dbReference type="ARBA" id="ARBA00038888"/>
    </source>
</evidence>
<dbReference type="Proteomes" id="UP001195483">
    <property type="component" value="Unassembled WGS sequence"/>
</dbReference>
<evidence type="ECO:0000259" key="18">
    <source>
        <dbReference type="Pfam" id="PF16923"/>
    </source>
</evidence>
<feature type="transmembrane region" description="Helical" evidence="16">
    <location>
        <begin position="32"/>
        <end position="56"/>
    </location>
</feature>
<evidence type="ECO:0000256" key="14">
    <source>
        <dbReference type="ARBA" id="ARBA00054325"/>
    </source>
</evidence>
<dbReference type="Gene3D" id="2.70.98.110">
    <property type="entry name" value="Glycosyl hydrolase family 63, N-terminal domain"/>
    <property type="match status" value="1"/>
</dbReference>
<comment type="subcellular location">
    <subcellularLocation>
        <location evidence="1 16">Endoplasmic reticulum membrane</location>
        <topology evidence="1 16">Single-pass type II membrane protein</topology>
    </subcellularLocation>
</comment>
<dbReference type="AlphaFoldDB" id="A0AAE0TJR9"/>
<accession>A0AAE0TJR9</accession>
<keyword evidence="9 16" id="KW-0472">Membrane</keyword>
<dbReference type="GO" id="GO:0009311">
    <property type="term" value="P:oligosaccharide metabolic process"/>
    <property type="evidence" value="ECO:0007669"/>
    <property type="project" value="UniProtKB-UniRule"/>
</dbReference>
<evidence type="ECO:0000313" key="20">
    <source>
        <dbReference type="Proteomes" id="UP001195483"/>
    </source>
</evidence>
<name>A0AAE0TJR9_9BIVA</name>
<dbReference type="InterPro" id="IPR012341">
    <property type="entry name" value="6hp_glycosidase-like_sf"/>
</dbReference>
<dbReference type="SUPFAM" id="SSF48208">
    <property type="entry name" value="Six-hairpin glycosidases"/>
    <property type="match status" value="1"/>
</dbReference>
<keyword evidence="6 16" id="KW-0256">Endoplasmic reticulum</keyword>
<dbReference type="InterPro" id="IPR038518">
    <property type="entry name" value="Glyco_hydro_63N_sf"/>
</dbReference>
<keyword evidence="20" id="KW-1185">Reference proteome</keyword>
<feature type="domain" description="Glycosyl hydrolase family 63 C-terminal" evidence="17">
    <location>
        <begin position="330"/>
        <end position="820"/>
    </location>
</feature>
<sequence length="822" mass="94474">MTREREVRRRNVKNSRIVSDIKREKEHQQSKVNLAMLLFGIGGLITSVCVVGYFYYQSYLRQKVVFPIDVPKVLPKEAGTVEADPERFWGSYRPQLYFGLKTRSPASPLFGFMWLNQLTGQMPPPLRHWCDQGDGLLRYGWTKHDGVNFGTQEIEDKQFSLKTVFVKRQGGSHGGDWTARISAVPNMKDPTHPVVVSFMFYVALDGQGTLEPVLAKNGKYLTSLKGTSQELGNFELFFPKSTTDRSLRHSYLITYAPQIDKLKEVLLSGMKVDAWDKARTMIYFTLGGRLVPQDASGPNYVVHQLTVQLPFEMEVIFESGSFINRPNVLKGQVLTDLLSKHESNFDKKFTAVFDLESKGYKVDEIAFAKAALSNMIGGIGYFYGSSLVQSKYNKEPVDYWNASLYTAVPSRSFFPRGFLWDEGFHNLLISQWNVNISKDIISHWLDLMNVEGWIPREQILGDEALAKVPAEFVVQKNENANPPTLFLALSKVFEHYSSASNEGSQKFLKKVFPRLKAWYEWYNTSQVGNRPSTYRWRGRDAQTRRELNPKTLTSGLDDFPRASHPTDDEYHVDLRCWMALASKLMFDIAAIVGEDSSVYSATNKLLTDNNLLDELHWSEKKQQYSDFGLHTDKVRLERQKLPPNLQPGQRPPQTDLEQVRITLSEPEYRFVDSFGYVSLFPFLLKIIDHNSPKLYKILTDLKDPRLLWTDYGLRSLAKTAPLYNRYNTEHDPPYWRGAIWVNMNYLALSALHHYSSTQGSYSEMAKTIYDELRFNLVTNILKEYKRTGFIWENYNDKTGEGKGCHPFTGWSALVVLIMSEKY</sequence>
<comment type="caution">
    <text evidence="19">The sequence shown here is derived from an EMBL/GenBank/DDBJ whole genome shotgun (WGS) entry which is preliminary data.</text>
</comment>
<gene>
    <name evidence="19" type="ORF">CHS0354_012031</name>
</gene>
<dbReference type="PANTHER" id="PTHR10412:SF11">
    <property type="entry name" value="MANNOSYL-OLIGOSACCHARIDE GLUCOSIDASE"/>
    <property type="match status" value="1"/>
</dbReference>
<evidence type="ECO:0000313" key="19">
    <source>
        <dbReference type="EMBL" id="KAK3611660.1"/>
    </source>
</evidence>
<reference evidence="19" key="3">
    <citation type="submission" date="2023-05" db="EMBL/GenBank/DDBJ databases">
        <authorList>
            <person name="Smith C.H."/>
        </authorList>
    </citation>
    <scope>NUCLEOTIDE SEQUENCE</scope>
    <source>
        <strain evidence="19">CHS0354</strain>
        <tissue evidence="19">Mantle</tissue>
    </source>
</reference>
<feature type="domain" description="Glycosyl hydrolase family 63 N-terminal" evidence="18">
    <location>
        <begin position="88"/>
        <end position="272"/>
    </location>
</feature>
<evidence type="ECO:0000256" key="10">
    <source>
        <dbReference type="ARBA" id="ARBA00023180"/>
    </source>
</evidence>
<keyword evidence="8 16" id="KW-1133">Transmembrane helix</keyword>
<evidence type="ECO:0000256" key="1">
    <source>
        <dbReference type="ARBA" id="ARBA00004648"/>
    </source>
</evidence>
<keyword evidence="10" id="KW-0325">Glycoprotein</keyword>
<dbReference type="Gene3D" id="1.50.10.10">
    <property type="match status" value="1"/>
</dbReference>
<dbReference type="GO" id="GO:0004573">
    <property type="term" value="F:Glc3Man9GlcNAc2 oligosaccharide glucosidase activity"/>
    <property type="evidence" value="ECO:0007669"/>
    <property type="project" value="UniProtKB-UniRule"/>
</dbReference>
<dbReference type="EC" id="3.2.1.106" evidence="12 16"/>
<evidence type="ECO:0000256" key="5">
    <source>
        <dbReference type="ARBA" id="ARBA00022801"/>
    </source>
</evidence>
<evidence type="ECO:0000256" key="15">
    <source>
        <dbReference type="ARBA" id="ARBA00073940"/>
    </source>
</evidence>
<dbReference type="InterPro" id="IPR004888">
    <property type="entry name" value="Glycoside_hydrolase_63"/>
</dbReference>
<dbReference type="EMBL" id="JAEAOA010000741">
    <property type="protein sequence ID" value="KAK3611660.1"/>
    <property type="molecule type" value="Genomic_DNA"/>
</dbReference>
<protein>
    <recommendedName>
        <fullName evidence="15 16">Mannosyl-oligosaccharide glucosidase</fullName>
        <ecNumber evidence="12 16">3.2.1.106</ecNumber>
    </recommendedName>
</protein>
<dbReference type="FunFam" id="2.70.98.110:FF:000001">
    <property type="entry name" value="Mannosyl-oligosaccharide glucosidase"/>
    <property type="match status" value="1"/>
</dbReference>
<comment type="function">
    <text evidence="14">In the context of N-glycan degradation, cleaves the distal alpha 1,2-linked glucose residue from the Glc(3)Man(9)GlcNAc(2) oligosaccharide precursor in a highly specific manner.</text>
</comment>
<comment type="similarity">
    <text evidence="3 16">Belongs to the glycosyl hydrolase 63 family.</text>
</comment>
<dbReference type="Pfam" id="PF03200">
    <property type="entry name" value="Glyco_hydro_63"/>
    <property type="match status" value="1"/>
</dbReference>
<evidence type="ECO:0000259" key="17">
    <source>
        <dbReference type="Pfam" id="PF03200"/>
    </source>
</evidence>
<dbReference type="GO" id="GO:0006487">
    <property type="term" value="P:protein N-linked glycosylation"/>
    <property type="evidence" value="ECO:0007669"/>
    <property type="project" value="UniProtKB-UniRule"/>
</dbReference>
<organism evidence="19 20">
    <name type="scientific">Potamilus streckersoni</name>
    <dbReference type="NCBI Taxonomy" id="2493646"/>
    <lineage>
        <taxon>Eukaryota</taxon>
        <taxon>Metazoa</taxon>
        <taxon>Spiralia</taxon>
        <taxon>Lophotrochozoa</taxon>
        <taxon>Mollusca</taxon>
        <taxon>Bivalvia</taxon>
        <taxon>Autobranchia</taxon>
        <taxon>Heteroconchia</taxon>
        <taxon>Palaeoheterodonta</taxon>
        <taxon>Unionida</taxon>
        <taxon>Unionoidea</taxon>
        <taxon>Unionidae</taxon>
        <taxon>Ambleminae</taxon>
        <taxon>Lampsilini</taxon>
        <taxon>Potamilus</taxon>
    </lineage>
</organism>
<dbReference type="PANTHER" id="PTHR10412">
    <property type="entry name" value="MANNOSYL-OLIGOSACCHARIDE GLUCOSIDASE"/>
    <property type="match status" value="1"/>
</dbReference>
<keyword evidence="4 16" id="KW-0812">Transmembrane</keyword>
<comment type="function">
    <text evidence="16">Cleaves the distal alpha 1,2-linked glucose residue from the Glc(3)Man(9)GlcNAc(2) oligosaccharide precursor.</text>
</comment>
<keyword evidence="5 16" id="KW-0378">Hydrolase</keyword>
<evidence type="ECO:0000256" key="11">
    <source>
        <dbReference type="ARBA" id="ARBA00023295"/>
    </source>
</evidence>
<dbReference type="InterPro" id="IPR031335">
    <property type="entry name" value="Glyco_hydro_63_C"/>
</dbReference>
<evidence type="ECO:0000256" key="7">
    <source>
        <dbReference type="ARBA" id="ARBA00022968"/>
    </source>
</evidence>
<dbReference type="Pfam" id="PF16923">
    <property type="entry name" value="Glyco_hydro_63N"/>
    <property type="match status" value="1"/>
</dbReference>
<reference evidence="19" key="2">
    <citation type="journal article" date="2021" name="Genome Biol. Evol.">
        <title>Developing a high-quality reference genome for a parasitic bivalve with doubly uniparental inheritance (Bivalvia: Unionida).</title>
        <authorList>
            <person name="Smith C.H."/>
        </authorList>
    </citation>
    <scope>NUCLEOTIDE SEQUENCE</scope>
    <source>
        <strain evidence="19">CHS0354</strain>
        <tissue evidence="19">Mantle</tissue>
    </source>
</reference>
<evidence type="ECO:0000256" key="4">
    <source>
        <dbReference type="ARBA" id="ARBA00022692"/>
    </source>
</evidence>
<dbReference type="GO" id="GO:0005789">
    <property type="term" value="C:endoplasmic reticulum membrane"/>
    <property type="evidence" value="ECO:0007669"/>
    <property type="project" value="UniProtKB-SubCell"/>
</dbReference>
<evidence type="ECO:0000256" key="6">
    <source>
        <dbReference type="ARBA" id="ARBA00022824"/>
    </source>
</evidence>
<reference evidence="19" key="1">
    <citation type="journal article" date="2021" name="Genome Biol. Evol.">
        <title>A High-Quality Reference Genome for a Parasitic Bivalve with Doubly Uniparental Inheritance (Bivalvia: Unionida).</title>
        <authorList>
            <person name="Smith C.H."/>
        </authorList>
    </citation>
    <scope>NUCLEOTIDE SEQUENCE</scope>
    <source>
        <strain evidence="19">CHS0354</strain>
    </source>
</reference>
<dbReference type="FunFam" id="1.50.10.10:FF:000009">
    <property type="entry name" value="mannosyl-oligosaccharide glucosidase"/>
    <property type="match status" value="1"/>
</dbReference>
<keyword evidence="7" id="KW-0735">Signal-anchor</keyword>
<dbReference type="InterPro" id="IPR031631">
    <property type="entry name" value="Glyco_hydro_63N"/>
</dbReference>
<dbReference type="InterPro" id="IPR008928">
    <property type="entry name" value="6-hairpin_glycosidase_sf"/>
</dbReference>